<keyword evidence="2" id="KW-1185">Reference proteome</keyword>
<sequence>MTPFVVSVIFFNGKKKVLNIRANSEEDAFQKAAEEVNGNYHSLSIPVIEW</sequence>
<proteinExistence type="predicted"/>
<reference evidence="2" key="1">
    <citation type="journal article" date="2019" name="Int. J. Syst. Evol. Microbiol.">
        <title>The Global Catalogue of Microorganisms (GCM) 10K type strain sequencing project: providing services to taxonomists for standard genome sequencing and annotation.</title>
        <authorList>
            <consortium name="The Broad Institute Genomics Platform"/>
            <consortium name="The Broad Institute Genome Sequencing Center for Infectious Disease"/>
            <person name="Wu L."/>
            <person name="Ma J."/>
        </authorList>
    </citation>
    <scope>NUCLEOTIDE SEQUENCE [LARGE SCALE GENOMIC DNA]</scope>
    <source>
        <strain evidence="2">CCUG 54822</strain>
    </source>
</reference>
<evidence type="ECO:0000313" key="1">
    <source>
        <dbReference type="EMBL" id="MFD1363155.1"/>
    </source>
</evidence>
<dbReference type="EMBL" id="JBHTNH010000029">
    <property type="protein sequence ID" value="MFD1363155.1"/>
    <property type="molecule type" value="Genomic_DNA"/>
</dbReference>
<dbReference type="RefSeq" id="WP_382402394.1">
    <property type="nucleotide sequence ID" value="NZ_JBHTNH010000029.1"/>
</dbReference>
<organism evidence="1 2">
    <name type="scientific">Lentibacillus salinarum</name>
    <dbReference type="NCBI Taxonomy" id="446820"/>
    <lineage>
        <taxon>Bacteria</taxon>
        <taxon>Bacillati</taxon>
        <taxon>Bacillota</taxon>
        <taxon>Bacilli</taxon>
        <taxon>Bacillales</taxon>
        <taxon>Bacillaceae</taxon>
        <taxon>Lentibacillus</taxon>
    </lineage>
</organism>
<gene>
    <name evidence="1" type="ORF">ACFQ4A_16015</name>
</gene>
<evidence type="ECO:0000313" key="2">
    <source>
        <dbReference type="Proteomes" id="UP001597178"/>
    </source>
</evidence>
<protein>
    <submittedName>
        <fullName evidence="1">Uncharacterized protein</fullName>
    </submittedName>
</protein>
<name>A0ABW3ZYR2_9BACI</name>
<dbReference type="Proteomes" id="UP001597178">
    <property type="component" value="Unassembled WGS sequence"/>
</dbReference>
<accession>A0ABW3ZYR2</accession>
<comment type="caution">
    <text evidence="1">The sequence shown here is derived from an EMBL/GenBank/DDBJ whole genome shotgun (WGS) entry which is preliminary data.</text>
</comment>